<feature type="region of interest" description="Disordered" evidence="2">
    <location>
        <begin position="269"/>
        <end position="300"/>
    </location>
</feature>
<feature type="compositionally biased region" description="Basic and acidic residues" evidence="2">
    <location>
        <begin position="285"/>
        <end position="300"/>
    </location>
</feature>
<organism evidence="5 6">
    <name type="scientific">Zosterops borbonicus</name>
    <dbReference type="NCBI Taxonomy" id="364589"/>
    <lineage>
        <taxon>Eukaryota</taxon>
        <taxon>Metazoa</taxon>
        <taxon>Chordata</taxon>
        <taxon>Craniata</taxon>
        <taxon>Vertebrata</taxon>
        <taxon>Euteleostomi</taxon>
        <taxon>Archelosauria</taxon>
        <taxon>Archosauria</taxon>
        <taxon>Dinosauria</taxon>
        <taxon>Saurischia</taxon>
        <taxon>Theropoda</taxon>
        <taxon>Coelurosauria</taxon>
        <taxon>Aves</taxon>
        <taxon>Neognathae</taxon>
        <taxon>Neoaves</taxon>
        <taxon>Telluraves</taxon>
        <taxon>Australaves</taxon>
        <taxon>Passeriformes</taxon>
        <taxon>Sylvioidea</taxon>
        <taxon>Zosteropidae</taxon>
        <taxon>Zosterops</taxon>
    </lineage>
</organism>
<dbReference type="Pfam" id="PF14914">
    <property type="entry name" value="LRRC37AB_C"/>
    <property type="match status" value="1"/>
</dbReference>
<evidence type="ECO:0000256" key="3">
    <source>
        <dbReference type="SAM" id="Phobius"/>
    </source>
</evidence>
<evidence type="ECO:0000259" key="4">
    <source>
        <dbReference type="Pfam" id="PF14914"/>
    </source>
</evidence>
<evidence type="ECO:0000256" key="2">
    <source>
        <dbReference type="SAM" id="MobiDB-lite"/>
    </source>
</evidence>
<keyword evidence="3" id="KW-0812">Transmembrane</keyword>
<feature type="region of interest" description="Disordered" evidence="2">
    <location>
        <begin position="58"/>
        <end position="86"/>
    </location>
</feature>
<feature type="domain" description="LRRC37A/B like protein 1 C-terminal" evidence="4">
    <location>
        <begin position="294"/>
        <end position="366"/>
    </location>
</feature>
<comment type="caution">
    <text evidence="5">The sequence shown here is derived from an EMBL/GenBank/DDBJ whole genome shotgun (WGS) entry which is preliminary data.</text>
</comment>
<accession>A0A8K1G0G6</accession>
<proteinExistence type="predicted"/>
<keyword evidence="3" id="KW-0472">Membrane</keyword>
<dbReference type="AlphaFoldDB" id="A0A8K1G0G6"/>
<evidence type="ECO:0000256" key="1">
    <source>
        <dbReference type="SAM" id="Coils"/>
    </source>
</evidence>
<feature type="coiled-coil region" evidence="1">
    <location>
        <begin position="440"/>
        <end position="489"/>
    </location>
</feature>
<sequence length="497" mass="56778">MKVHHTALVQTRGEIMDMEQGRELNSSPLLSLKPKEPSLGDRGTVTLAVSLTLSTEGDISSLDNSRTNSYPPQHLLGHRGRTSRGGLRAKLKKKLHKSKSIKTAKSIVPHQLQPARLKDVEEKTPSSVHQGEMESRLNWQGLQPSHRAGVLSPYDDGSITGHHRVEEVPAPRKNSIRTHKRRKEEDNQYWLGHNQLFYQVWRPENVDRKPRADQGLNRNLDFLSDPLVQSLSAMSSRGRAMKEEQHSSLGRHIRIMPDKTEEAHSMRLKEPGIPQSPDLAPVPKEPLETTADHHRPSQEPDKGLQVFMAHVEQALRMDCSLPQLKQACAKMVLKTRLLLKVLREREENQGASDPMEQCRLQENMIIHMALGEGKKLRRKKLEALVYVITFVGLLFFFIIVFLILKCVYHVKRCCTCCSAPGPNLLVHFPWLSVKLPQAWRNNKYREAKDAEQDLPELSEAELLLVQYIMDVLDKEEEELQKQMQKEKTDVSQGRETM</sequence>
<feature type="transmembrane region" description="Helical" evidence="3">
    <location>
        <begin position="383"/>
        <end position="404"/>
    </location>
</feature>
<evidence type="ECO:0000313" key="6">
    <source>
        <dbReference type="Proteomes" id="UP000796761"/>
    </source>
</evidence>
<dbReference type="InterPro" id="IPR029423">
    <property type="entry name" value="LRRC37AB_C"/>
</dbReference>
<evidence type="ECO:0000313" key="5">
    <source>
        <dbReference type="EMBL" id="TRZ09479.1"/>
    </source>
</evidence>
<dbReference type="OrthoDB" id="9218147at2759"/>
<feature type="compositionally biased region" description="Polar residues" evidence="2">
    <location>
        <begin position="58"/>
        <end position="71"/>
    </location>
</feature>
<gene>
    <name evidence="5" type="ORF">HGM15179_017630</name>
</gene>
<keyword evidence="6" id="KW-1185">Reference proteome</keyword>
<keyword evidence="3" id="KW-1133">Transmembrane helix</keyword>
<protein>
    <recommendedName>
        <fullName evidence="4">LRRC37A/B like protein 1 C-terminal domain-containing protein</fullName>
    </recommendedName>
</protein>
<feature type="compositionally biased region" description="Basic residues" evidence="2">
    <location>
        <begin position="76"/>
        <end position="86"/>
    </location>
</feature>
<reference evidence="5" key="1">
    <citation type="submission" date="2019-04" db="EMBL/GenBank/DDBJ databases">
        <title>Genome assembly of Zosterops borbonicus 15179.</title>
        <authorList>
            <person name="Leroy T."/>
            <person name="Anselmetti Y."/>
            <person name="Tilak M.-K."/>
            <person name="Nabholz B."/>
        </authorList>
    </citation>
    <scope>NUCLEOTIDE SEQUENCE</scope>
    <source>
        <strain evidence="5">HGM_15179</strain>
        <tissue evidence="5">Muscle</tissue>
    </source>
</reference>
<dbReference type="EMBL" id="SWJQ01001062">
    <property type="protein sequence ID" value="TRZ09479.1"/>
    <property type="molecule type" value="Genomic_DNA"/>
</dbReference>
<keyword evidence="1" id="KW-0175">Coiled coil</keyword>
<name>A0A8K1G0G6_9PASS</name>
<dbReference type="Proteomes" id="UP000796761">
    <property type="component" value="Unassembled WGS sequence"/>
</dbReference>